<dbReference type="EMBL" id="BK015491">
    <property type="protein sequence ID" value="DAE09691.1"/>
    <property type="molecule type" value="Genomic_DNA"/>
</dbReference>
<evidence type="ECO:0000313" key="1">
    <source>
        <dbReference type="EMBL" id="DAE09691.1"/>
    </source>
</evidence>
<sequence length="33" mass="4317">MFLQVLLFQYYLCSINWQYSFYFLKQYYTLFLE</sequence>
<proteinExistence type="predicted"/>
<protein>
    <submittedName>
        <fullName evidence="1">Uncharacterized protein</fullName>
    </submittedName>
</protein>
<name>A0A8S5PT40_9CAUD</name>
<organism evidence="1">
    <name type="scientific">Myoviridae sp. ctjhW4</name>
    <dbReference type="NCBI Taxonomy" id="2825162"/>
    <lineage>
        <taxon>Viruses</taxon>
        <taxon>Duplodnaviria</taxon>
        <taxon>Heunggongvirae</taxon>
        <taxon>Uroviricota</taxon>
        <taxon>Caudoviricetes</taxon>
    </lineage>
</organism>
<reference evidence="1" key="1">
    <citation type="journal article" date="2021" name="Proc. Natl. Acad. Sci. U.S.A.">
        <title>A Catalog of Tens of Thousands of Viruses from Human Metagenomes Reveals Hidden Associations with Chronic Diseases.</title>
        <authorList>
            <person name="Tisza M.J."/>
            <person name="Buck C.B."/>
        </authorList>
    </citation>
    <scope>NUCLEOTIDE SEQUENCE</scope>
    <source>
        <strain evidence="1">CtjhW4</strain>
    </source>
</reference>
<accession>A0A8S5PT40</accession>